<dbReference type="InterPro" id="IPR013974">
    <property type="entry name" value="SAF"/>
</dbReference>
<gene>
    <name evidence="4" type="ORF">ACFSJT_12310</name>
</gene>
<reference evidence="5" key="1">
    <citation type="journal article" date="2019" name="Int. J. Syst. Evol. Microbiol.">
        <title>The Global Catalogue of Microorganisms (GCM) 10K type strain sequencing project: providing services to taxonomists for standard genome sequencing and annotation.</title>
        <authorList>
            <consortium name="The Broad Institute Genomics Platform"/>
            <consortium name="The Broad Institute Genome Sequencing Center for Infectious Disease"/>
            <person name="Wu L."/>
            <person name="Ma J."/>
        </authorList>
    </citation>
    <scope>NUCLEOTIDE SEQUENCE [LARGE SCALE GENOMIC DNA]</scope>
    <source>
        <strain evidence="5">DT92</strain>
    </source>
</reference>
<dbReference type="SMART" id="SM00858">
    <property type="entry name" value="SAF"/>
    <property type="match status" value="1"/>
</dbReference>
<dbReference type="InterPro" id="IPR044144">
    <property type="entry name" value="SAF_UxaA/GarD"/>
</dbReference>
<evidence type="ECO:0000259" key="3">
    <source>
        <dbReference type="SMART" id="SM00858"/>
    </source>
</evidence>
<feature type="domain" description="SAF" evidence="3">
    <location>
        <begin position="12"/>
        <end position="83"/>
    </location>
</feature>
<dbReference type="CDD" id="cd11613">
    <property type="entry name" value="SAF_AH_GD"/>
    <property type="match status" value="1"/>
</dbReference>
<dbReference type="Proteomes" id="UP001597344">
    <property type="component" value="Unassembled WGS sequence"/>
</dbReference>
<keyword evidence="2" id="KW-0456">Lyase</keyword>
<dbReference type="InterPro" id="IPR007392">
    <property type="entry name" value="GD_AH_second"/>
</dbReference>
<proteinExistence type="inferred from homology"/>
<evidence type="ECO:0000256" key="1">
    <source>
        <dbReference type="ARBA" id="ARBA00010986"/>
    </source>
</evidence>
<evidence type="ECO:0000313" key="4">
    <source>
        <dbReference type="EMBL" id="MFD2187575.1"/>
    </source>
</evidence>
<accession>A0ABW5AZD8</accession>
<dbReference type="PANTHER" id="PTHR30536">
    <property type="entry name" value="ALTRONATE/GALACTARATE DEHYDRATASE"/>
    <property type="match status" value="1"/>
</dbReference>
<evidence type="ECO:0000256" key="2">
    <source>
        <dbReference type="ARBA" id="ARBA00023239"/>
    </source>
</evidence>
<dbReference type="PANTHER" id="PTHR30536:SF5">
    <property type="entry name" value="ALTRONATE DEHYDRATASE"/>
    <property type="match status" value="1"/>
</dbReference>
<sequence length="547" mass="59602">MNYKILKIHPRDNVFVALKNLKKGERLVHENKEILILENIPAKHKFSKNNLLPGDGIIMYGTLVGKANTTITKGSRLTIANVAHQTTSFSKKEIISDWDAPNVNKWKSKTFMGYHRKDGQVGTANYWLVIPLVFCENRNVEVMKYAFLEELGFTKPNPYKNYVRQMVNLYQQGKEIDIEYAKIANPELENSSLFAHVDGIKFLTHTGGCGGTRQDSEMLCTLLAGYVTNPNVAGATILSLGCQNAQISILEEKLQNINPDFGKPVYYLEHQKEGTEQNMITKAIQKTFTGLVEANKTERKPAPLSKLTIGLECGGSDGFSGISSNPAVGQVSDLIVALGGKTILAEFPELCGVEQELINRCQSNAISDKFINLMQSYAASAEAVDSGFDMNPSPGNIKDGLITDAMKSAGAAKKGGTSPVVDVLDYAEYAKKNGLNLLCTPGNDVESTTALAGSGANIILFTTGLGTPTGNPITPVIKISSNTSLAKRMIDIIDIDTGEVITGQKTIKQMGEDLLDFIIEIASGRKKTKAQQLNQDDFIPWKRGVSL</sequence>
<dbReference type="Pfam" id="PF04295">
    <property type="entry name" value="GD_AH_second"/>
    <property type="match status" value="1"/>
</dbReference>
<keyword evidence="4" id="KW-0378">Hydrolase</keyword>
<dbReference type="InterPro" id="IPR052172">
    <property type="entry name" value="UxaA_altronate/galactarate_dh"/>
</dbReference>
<dbReference type="GO" id="GO:0016787">
    <property type="term" value="F:hydrolase activity"/>
    <property type="evidence" value="ECO:0007669"/>
    <property type="project" value="UniProtKB-KW"/>
</dbReference>
<comment type="similarity">
    <text evidence="1">Belongs to the UxaA family.</text>
</comment>
<protein>
    <submittedName>
        <fullName evidence="4">UxaA family hydrolase</fullName>
    </submittedName>
</protein>
<dbReference type="Pfam" id="PF20629">
    <property type="entry name" value="GD_AH_C"/>
    <property type="match status" value="1"/>
</dbReference>
<dbReference type="EMBL" id="JBHUHY010000013">
    <property type="protein sequence ID" value="MFD2187575.1"/>
    <property type="molecule type" value="Genomic_DNA"/>
</dbReference>
<dbReference type="RefSeq" id="WP_378320577.1">
    <property type="nucleotide sequence ID" value="NZ_JBHUHY010000013.1"/>
</dbReference>
<evidence type="ECO:0000313" key="5">
    <source>
        <dbReference type="Proteomes" id="UP001597344"/>
    </source>
</evidence>
<dbReference type="Gene3D" id="2.30.130.110">
    <property type="match status" value="1"/>
</dbReference>
<organism evidence="4 5">
    <name type="scientific">Aquimarina celericrescens</name>
    <dbReference type="NCBI Taxonomy" id="1964542"/>
    <lineage>
        <taxon>Bacteria</taxon>
        <taxon>Pseudomonadati</taxon>
        <taxon>Bacteroidota</taxon>
        <taxon>Flavobacteriia</taxon>
        <taxon>Flavobacteriales</taxon>
        <taxon>Flavobacteriaceae</taxon>
        <taxon>Aquimarina</taxon>
    </lineage>
</organism>
<comment type="caution">
    <text evidence="4">The sequence shown here is derived from an EMBL/GenBank/DDBJ whole genome shotgun (WGS) entry which is preliminary data.</text>
</comment>
<name>A0ABW5AZD8_9FLAO</name>
<dbReference type="InterPro" id="IPR048332">
    <property type="entry name" value="GD_AH_C"/>
</dbReference>
<keyword evidence="5" id="KW-1185">Reference proteome</keyword>